<evidence type="ECO:0000259" key="1">
    <source>
        <dbReference type="Pfam" id="PF04149"/>
    </source>
</evidence>
<evidence type="ECO:0000313" key="3">
    <source>
        <dbReference type="Proteomes" id="UP001432222"/>
    </source>
</evidence>
<proteinExistence type="predicted"/>
<dbReference type="InterPro" id="IPR007278">
    <property type="entry name" value="DUF397"/>
</dbReference>
<dbReference type="RefSeq" id="WP_328957276.1">
    <property type="nucleotide sequence ID" value="NZ_CP108110.1"/>
</dbReference>
<dbReference type="EMBL" id="CP108110">
    <property type="protein sequence ID" value="WUQ86683.1"/>
    <property type="molecule type" value="Genomic_DNA"/>
</dbReference>
<dbReference type="Proteomes" id="UP001432222">
    <property type="component" value="Chromosome"/>
</dbReference>
<keyword evidence="3" id="KW-1185">Reference proteome</keyword>
<feature type="domain" description="DUF397" evidence="1">
    <location>
        <begin position="8"/>
        <end position="61"/>
    </location>
</feature>
<protein>
    <submittedName>
        <fullName evidence="2">DUF397 domain-containing protein</fullName>
    </submittedName>
</protein>
<sequence length="68" mass="7424">MTQEYQGARWRKSTYSDGDGDCIEVSESLTDMVPVRDSKDPHGPTLAFTTTAWASFLAALRAGELPTS</sequence>
<accession>A0ABZ1U691</accession>
<organism evidence="2 3">
    <name type="scientific">Kitasatospora purpeofusca</name>
    <dbReference type="NCBI Taxonomy" id="67352"/>
    <lineage>
        <taxon>Bacteria</taxon>
        <taxon>Bacillati</taxon>
        <taxon>Actinomycetota</taxon>
        <taxon>Actinomycetes</taxon>
        <taxon>Kitasatosporales</taxon>
        <taxon>Streptomycetaceae</taxon>
        <taxon>Kitasatospora</taxon>
    </lineage>
</organism>
<dbReference type="Pfam" id="PF04149">
    <property type="entry name" value="DUF397"/>
    <property type="match status" value="1"/>
</dbReference>
<name>A0ABZ1U691_9ACTN</name>
<evidence type="ECO:0000313" key="2">
    <source>
        <dbReference type="EMBL" id="WUQ86683.1"/>
    </source>
</evidence>
<reference evidence="2" key="1">
    <citation type="submission" date="2022-10" db="EMBL/GenBank/DDBJ databases">
        <title>The complete genomes of actinobacterial strains from the NBC collection.</title>
        <authorList>
            <person name="Joergensen T.S."/>
            <person name="Alvarez Arevalo M."/>
            <person name="Sterndorff E.B."/>
            <person name="Faurdal D."/>
            <person name="Vuksanovic O."/>
            <person name="Mourched A.-S."/>
            <person name="Charusanti P."/>
            <person name="Shaw S."/>
            <person name="Blin K."/>
            <person name="Weber T."/>
        </authorList>
    </citation>
    <scope>NUCLEOTIDE SEQUENCE</scope>
    <source>
        <strain evidence="2">NBC_00222</strain>
    </source>
</reference>
<gene>
    <name evidence="2" type="ORF">OHA16_29215</name>
</gene>